<sequence>MTEVVKQLNESERARMSAQAQGIVQTAAPNLSIGPGEQFVFVAHFDGTNNDKDNLALSGNPQPTNVAELYEQMKPNEEGNPSFRTAYYAGVGTDPGAKGYHDVLRPTADMQDTAEKAYREFSQEAFTWLRGHPHANPTESLQVMATGFSRGGGTAAVFSQLLYERGLSDPNTGKILVPPGQLGLAGAMILDPVTTGYEGNTAFSPASKNVTVVRAQNEYRTWFKGVDHSHHPGVNTVDVTGNHCNIGGGYDRGIGAHVLEASTEWFKKTGVPINDVPAAKRPDGSATVYHERDIPKTDEAIQISRHPAMRTLLPNASRIAEVAAQGADYPVTHDPRQGLHAPRQLNPSAHPERQRADGWSRFNGAHGTVWRKDYTSDKGVPLSAVVVERDPAGTQNDRVDMVLMRRDGQGHLLMDKRLPAGSGAALRDSLDQRLDPTKAQATPGRHGPSAEQHSQAQHFKDQLGPRLVQLGMSELQIDTLSAAAVKEQTRYAAQGQAQAFYLSNDGSTIAMRQEHAPLREFSVAQALGQSAQAHWREAIALSRHEIDQPIQMANASIQKEPSAPIRA</sequence>
<reference evidence="3" key="1">
    <citation type="submission" date="2013-01" db="EMBL/GenBank/DDBJ databases">
        <title>Genome draft of Hydrogenophaga taeniospiralis 2K1.</title>
        <authorList>
            <person name="Gomila M."/>
            <person name="Lalucat J."/>
        </authorList>
    </citation>
    <scope>NUCLEOTIDE SEQUENCE</scope>
    <source>
        <strain evidence="3">CCUG 15921</strain>
    </source>
</reference>
<dbReference type="OrthoDB" id="8902401at2"/>
<keyword evidence="4" id="KW-1185">Reference proteome</keyword>
<feature type="domain" description="T6SS Phospholipase effector Tle1-like catalytic" evidence="2">
    <location>
        <begin position="42"/>
        <end position="170"/>
    </location>
</feature>
<protein>
    <recommendedName>
        <fullName evidence="2">T6SS Phospholipase effector Tle1-like catalytic domain-containing protein</fullName>
    </recommendedName>
</protein>
<name>A0A9X4NRB9_9BURK</name>
<feature type="region of interest" description="Disordered" evidence="1">
    <location>
        <begin position="436"/>
        <end position="459"/>
    </location>
</feature>
<dbReference type="Pfam" id="PF09994">
    <property type="entry name" value="T6SS_Tle1-like_cat"/>
    <property type="match status" value="1"/>
</dbReference>
<dbReference type="RefSeq" id="WP_068174023.1">
    <property type="nucleotide sequence ID" value="NZ_AOGK01000011.1"/>
</dbReference>
<dbReference type="InterPro" id="IPR018712">
    <property type="entry name" value="Tle1-like_cat"/>
</dbReference>
<organism evidence="3 4">
    <name type="scientific">Hydrogenophaga taeniospiralis CCUG 15921</name>
    <dbReference type="NCBI Taxonomy" id="1281780"/>
    <lineage>
        <taxon>Bacteria</taxon>
        <taxon>Pseudomonadati</taxon>
        <taxon>Pseudomonadota</taxon>
        <taxon>Betaproteobacteria</taxon>
        <taxon>Burkholderiales</taxon>
        <taxon>Comamonadaceae</taxon>
        <taxon>Hydrogenophaga</taxon>
    </lineage>
</organism>
<dbReference type="AlphaFoldDB" id="A0A9X4NRB9"/>
<evidence type="ECO:0000313" key="4">
    <source>
        <dbReference type="Proteomes" id="UP001152876"/>
    </source>
</evidence>
<evidence type="ECO:0000259" key="2">
    <source>
        <dbReference type="Pfam" id="PF09994"/>
    </source>
</evidence>
<feature type="region of interest" description="Disordered" evidence="1">
    <location>
        <begin position="329"/>
        <end position="362"/>
    </location>
</feature>
<comment type="caution">
    <text evidence="3">The sequence shown here is derived from an EMBL/GenBank/DDBJ whole genome shotgun (WGS) entry which is preliminary data.</text>
</comment>
<gene>
    <name evidence="3" type="ORF">H010_13706</name>
</gene>
<evidence type="ECO:0000256" key="1">
    <source>
        <dbReference type="SAM" id="MobiDB-lite"/>
    </source>
</evidence>
<accession>A0A9X4NRB9</accession>
<evidence type="ECO:0000313" key="3">
    <source>
        <dbReference type="EMBL" id="MDG5976315.1"/>
    </source>
</evidence>
<dbReference type="Proteomes" id="UP001152876">
    <property type="component" value="Unassembled WGS sequence"/>
</dbReference>
<dbReference type="EMBL" id="AOGK01000011">
    <property type="protein sequence ID" value="MDG5976315.1"/>
    <property type="molecule type" value="Genomic_DNA"/>
</dbReference>
<proteinExistence type="predicted"/>